<dbReference type="InterPro" id="IPR012908">
    <property type="entry name" value="PGAP1-ab_dom-like"/>
</dbReference>
<keyword evidence="14" id="KW-1185">Reference proteome</keyword>
<name>A0A163K4E6_ABSGL</name>
<feature type="compositionally biased region" description="Pro residues" evidence="11">
    <location>
        <begin position="629"/>
        <end position="649"/>
    </location>
</feature>
<organism evidence="13">
    <name type="scientific">Absidia glauca</name>
    <name type="common">Pin mould</name>
    <dbReference type="NCBI Taxonomy" id="4829"/>
    <lineage>
        <taxon>Eukaryota</taxon>
        <taxon>Fungi</taxon>
        <taxon>Fungi incertae sedis</taxon>
        <taxon>Mucoromycota</taxon>
        <taxon>Mucoromycotina</taxon>
        <taxon>Mucoromycetes</taxon>
        <taxon>Mucorales</taxon>
        <taxon>Cunninghamellaceae</taxon>
        <taxon>Absidia</taxon>
    </lineage>
</organism>
<feature type="transmembrane region" description="Helical" evidence="10">
    <location>
        <begin position="432"/>
        <end position="454"/>
    </location>
</feature>
<feature type="region of interest" description="Disordered" evidence="11">
    <location>
        <begin position="586"/>
        <end position="649"/>
    </location>
</feature>
<proteinExistence type="inferred from homology"/>
<comment type="similarity">
    <text evidence="2 10">Belongs to the GPI inositol-deacylase family.</text>
</comment>
<evidence type="ECO:0000259" key="12">
    <source>
        <dbReference type="Pfam" id="PF07819"/>
    </source>
</evidence>
<protein>
    <recommendedName>
        <fullName evidence="10">GPI inositol-deacylase</fullName>
        <ecNumber evidence="10">3.1.-.-</ecNumber>
    </recommendedName>
</protein>
<reference evidence="13" key="1">
    <citation type="submission" date="2016-04" db="EMBL/GenBank/DDBJ databases">
        <authorList>
            <person name="Evans L.H."/>
            <person name="Alamgir A."/>
            <person name="Owens N."/>
            <person name="Weber N.D."/>
            <person name="Virtaneva K."/>
            <person name="Barbian K."/>
            <person name="Babar A."/>
            <person name="Rosenke K."/>
        </authorList>
    </citation>
    <scope>NUCLEOTIDE SEQUENCE [LARGE SCALE GENOMIC DNA]</scope>
    <source>
        <strain evidence="13">CBS 101.48</strain>
    </source>
</reference>
<dbReference type="GO" id="GO:0050185">
    <property type="term" value="F:phosphatidylinositol deacylase activity"/>
    <property type="evidence" value="ECO:0007669"/>
    <property type="project" value="TreeGrafter"/>
</dbReference>
<dbReference type="GO" id="GO:0015031">
    <property type="term" value="P:protein transport"/>
    <property type="evidence" value="ECO:0007669"/>
    <property type="project" value="UniProtKB-KW"/>
</dbReference>
<evidence type="ECO:0000256" key="2">
    <source>
        <dbReference type="ARBA" id="ARBA00006931"/>
    </source>
</evidence>
<evidence type="ECO:0000313" key="13">
    <source>
        <dbReference type="EMBL" id="SAM05475.1"/>
    </source>
</evidence>
<dbReference type="Proteomes" id="UP000078561">
    <property type="component" value="Unassembled WGS sequence"/>
</dbReference>
<dbReference type="PANTHER" id="PTHR15495:SF7">
    <property type="entry name" value="GPI INOSITOL-DEACYLASE"/>
    <property type="match status" value="1"/>
</dbReference>
<evidence type="ECO:0000256" key="9">
    <source>
        <dbReference type="ARBA" id="ARBA00023136"/>
    </source>
</evidence>
<dbReference type="InParanoid" id="A0A163K4E6"/>
<dbReference type="SUPFAM" id="SSF53474">
    <property type="entry name" value="alpha/beta-Hydrolases"/>
    <property type="match status" value="1"/>
</dbReference>
<comment type="function">
    <text evidence="10">Involved in inositol deacylation of GPI-anchored proteins which plays important roles in the quality control and ER-associated degradation of GPI-anchored proteins.</text>
</comment>
<comment type="caution">
    <text evidence="10">Lacks conserved residue(s) required for the propagation of feature annotation.</text>
</comment>
<evidence type="ECO:0000256" key="3">
    <source>
        <dbReference type="ARBA" id="ARBA00022448"/>
    </source>
</evidence>
<evidence type="ECO:0000256" key="8">
    <source>
        <dbReference type="ARBA" id="ARBA00022989"/>
    </source>
</evidence>
<dbReference type="EC" id="3.1.-.-" evidence="10"/>
<dbReference type="InterPro" id="IPR029058">
    <property type="entry name" value="AB_hydrolase_fold"/>
</dbReference>
<evidence type="ECO:0000256" key="1">
    <source>
        <dbReference type="ARBA" id="ARBA00004477"/>
    </source>
</evidence>
<dbReference type="PANTHER" id="PTHR15495">
    <property type="entry name" value="NEGATIVE REGULATOR OF VESICLE FORMATION-RELATED"/>
    <property type="match status" value="1"/>
</dbReference>
<keyword evidence="5 10" id="KW-0378">Hydrolase</keyword>
<evidence type="ECO:0000256" key="4">
    <source>
        <dbReference type="ARBA" id="ARBA00022692"/>
    </source>
</evidence>
<keyword evidence="8 10" id="KW-1133">Transmembrane helix</keyword>
<keyword evidence="9 10" id="KW-0472">Membrane</keyword>
<dbReference type="EMBL" id="LT554468">
    <property type="protein sequence ID" value="SAM05475.1"/>
    <property type="molecule type" value="Genomic_DNA"/>
</dbReference>
<dbReference type="GO" id="GO:0006888">
    <property type="term" value="P:endoplasmic reticulum to Golgi vesicle-mediated transport"/>
    <property type="evidence" value="ECO:0007669"/>
    <property type="project" value="TreeGrafter"/>
</dbReference>
<evidence type="ECO:0000256" key="11">
    <source>
        <dbReference type="SAM" id="MobiDB-lite"/>
    </source>
</evidence>
<keyword evidence="4 10" id="KW-0812">Transmembrane</keyword>
<dbReference type="OrthoDB" id="348976at2759"/>
<feature type="compositionally biased region" description="Basic and acidic residues" evidence="11">
    <location>
        <begin position="604"/>
        <end position="613"/>
    </location>
</feature>
<evidence type="ECO:0000256" key="10">
    <source>
        <dbReference type="RuleBase" id="RU365011"/>
    </source>
</evidence>
<keyword evidence="3 10" id="KW-0813">Transport</keyword>
<evidence type="ECO:0000256" key="7">
    <source>
        <dbReference type="ARBA" id="ARBA00022927"/>
    </source>
</evidence>
<evidence type="ECO:0000313" key="14">
    <source>
        <dbReference type="Proteomes" id="UP000078561"/>
    </source>
</evidence>
<dbReference type="GO" id="GO:0006505">
    <property type="term" value="P:GPI anchor metabolic process"/>
    <property type="evidence" value="ECO:0007669"/>
    <property type="project" value="TreeGrafter"/>
</dbReference>
<evidence type="ECO:0000256" key="5">
    <source>
        <dbReference type="ARBA" id="ARBA00022801"/>
    </source>
</evidence>
<dbReference type="Gene3D" id="3.40.50.1820">
    <property type="entry name" value="alpha/beta hydrolase"/>
    <property type="match status" value="1"/>
</dbReference>
<comment type="subcellular location">
    <subcellularLocation>
        <location evidence="1">Endoplasmic reticulum membrane</location>
        <topology evidence="1">Multi-pass membrane protein</topology>
    </subcellularLocation>
</comment>
<dbReference type="AlphaFoldDB" id="A0A163K4E6"/>
<sequence length="649" mass="71477">MINHPHVNRLQRRLITMSSMPPTMTTSCISTVVMTKPVLFIPGHAGSFRQVEPLASEAATHLDMFTVDLNEELTALDGHHVLTQARFINHCLEVIVGLYPPGVKVDLVGHSMGGIVARLANPTHINTLVTFSTPHASPPVPIDPVLSNLYATPNPAINIISIAGGARDTTIHSETAVVDHGLTVFTTSIPGVWTSLGHNEILTCRALLQRVISGLVQDTLEDALTLGDTPTPPGNWTLDGTWMFQDLPVANKTLIKAWNGSMAVLMENARTQVSICRHTLCIPLKPSLLPHGAAFLTLTTHDDDIITFDQGKVWVDTFSGTTVLNTSIAELAWRGLTIPLTDSLYTRIQLPNIASPLLAYHLIAHADFLRYSIHSIHESRFVSDLSRTVHITLHDAANDGLWLELWHTSSTQQLVLTVDWYFSWGRSGIRHGILVVPFSFSVVLLVFAGQYYLFHRTGKNLSFWGWLAAVLQAHTTCYSPLSRLLRPVWVASYGDDDDQFWVDHRPGLPQRCPSTLKRWWWCHYASSSASPSLCLPIHSPDASLSDILCLLYRPYPYMSSCLQEIPGLWDDDVSLYAHHPCPLADDSPGPSTSCGSMAKRRQVDRRFPGHDSDTGGGDLFGPPSLSPSTPSPPPSPQWLSPPPCRLVPP</sequence>
<dbReference type="InterPro" id="IPR039529">
    <property type="entry name" value="PGAP1/BST1"/>
</dbReference>
<evidence type="ECO:0000256" key="6">
    <source>
        <dbReference type="ARBA" id="ARBA00022824"/>
    </source>
</evidence>
<gene>
    <name evidence="13" type="primary">ABSGL_11350.1 scaffold 12295</name>
</gene>
<keyword evidence="7 10" id="KW-0653">Protein transport</keyword>
<dbReference type="GO" id="GO:0005789">
    <property type="term" value="C:endoplasmic reticulum membrane"/>
    <property type="evidence" value="ECO:0007669"/>
    <property type="project" value="UniProtKB-SubCell"/>
</dbReference>
<dbReference type="STRING" id="4829.A0A163K4E6"/>
<dbReference type="Pfam" id="PF07819">
    <property type="entry name" value="PGAP1"/>
    <property type="match status" value="1"/>
</dbReference>
<keyword evidence="6 10" id="KW-0256">Endoplasmic reticulum</keyword>
<feature type="domain" description="GPI inositol-deacylase PGAP1-like alpha/beta" evidence="12">
    <location>
        <begin position="36"/>
        <end position="216"/>
    </location>
</feature>
<accession>A0A163K4E6</accession>